<evidence type="ECO:0000256" key="4">
    <source>
        <dbReference type="ARBA" id="ARBA00022801"/>
    </source>
</evidence>
<evidence type="ECO:0000256" key="3">
    <source>
        <dbReference type="ARBA" id="ARBA00022723"/>
    </source>
</evidence>
<dbReference type="Gene3D" id="3.90.79.10">
    <property type="entry name" value="Nucleoside Triphosphate Pyrophosphohydrolase"/>
    <property type="match status" value="1"/>
</dbReference>
<evidence type="ECO:0000256" key="2">
    <source>
        <dbReference type="ARBA" id="ARBA00005582"/>
    </source>
</evidence>
<evidence type="ECO:0000313" key="6">
    <source>
        <dbReference type="EMBL" id="CAD9499708.1"/>
    </source>
</evidence>
<dbReference type="GO" id="GO:0046872">
    <property type="term" value="F:metal ion binding"/>
    <property type="evidence" value="ECO:0007669"/>
    <property type="project" value="UniProtKB-KW"/>
</dbReference>
<keyword evidence="5" id="KW-0460">Magnesium</keyword>
<evidence type="ECO:0008006" key="7">
    <source>
        <dbReference type="Google" id="ProtNLM"/>
    </source>
</evidence>
<sequence>MFPPIPCCTTEIWSPRTARSIAKALSSQRACIRGFAQYGGDTLKNSRGAGGFSTPKDSLTRRCGSAKRALSFTSTTDASLFTNALPKPRLGVSHETLGSYLASVYPDVAQKGAPLPSMESKEYTLVVVTESRFRRILLGRKLRGFGMGFFNSFGGHLDHAIDPTPSHGAVRELAEETNINIPLSVMKEGAVGTLRFTFEDDKEKQMIVNLFRVDLECVSDSVSIGNSKNVGANRDCSSIGRTIGGKLPALKIDPCVISGCDEIEPQWFDNWNDIPLHNMFADDSIWLTRILSADHHLRFDGWFHFLPGGTNTNCIMHHHIGFRLIR</sequence>
<dbReference type="PANTHER" id="PTHR43758">
    <property type="entry name" value="7,8-DIHYDRO-8-OXOGUANINE TRIPHOSPHATASE"/>
    <property type="match status" value="1"/>
</dbReference>
<proteinExistence type="inferred from homology"/>
<comment type="similarity">
    <text evidence="2">Belongs to the Nudix hydrolase family.</text>
</comment>
<dbReference type="GO" id="GO:0005737">
    <property type="term" value="C:cytoplasm"/>
    <property type="evidence" value="ECO:0007669"/>
    <property type="project" value="TreeGrafter"/>
</dbReference>
<keyword evidence="4" id="KW-0378">Hydrolase</keyword>
<gene>
    <name evidence="6" type="ORF">HTAM1171_LOCUS7433</name>
</gene>
<name>A0A7S2HTF6_9STRA</name>
<accession>A0A7S2HTF6</accession>
<dbReference type="EMBL" id="HBGV01012153">
    <property type="protein sequence ID" value="CAD9499708.1"/>
    <property type="molecule type" value="Transcribed_RNA"/>
</dbReference>
<dbReference type="CDD" id="cd03427">
    <property type="entry name" value="NUDIX_MTH1_Nudt1"/>
    <property type="match status" value="1"/>
</dbReference>
<evidence type="ECO:0000256" key="5">
    <source>
        <dbReference type="ARBA" id="ARBA00022842"/>
    </source>
</evidence>
<evidence type="ECO:0000256" key="1">
    <source>
        <dbReference type="ARBA" id="ARBA00001946"/>
    </source>
</evidence>
<reference evidence="6" key="1">
    <citation type="submission" date="2021-01" db="EMBL/GenBank/DDBJ databases">
        <authorList>
            <person name="Corre E."/>
            <person name="Pelletier E."/>
            <person name="Niang G."/>
            <person name="Scheremetjew M."/>
            <person name="Finn R."/>
            <person name="Kale V."/>
            <person name="Holt S."/>
            <person name="Cochrane G."/>
            <person name="Meng A."/>
            <person name="Brown T."/>
            <person name="Cohen L."/>
        </authorList>
    </citation>
    <scope>NUCLEOTIDE SEQUENCE</scope>
    <source>
        <strain evidence="6">CCMP826</strain>
    </source>
</reference>
<comment type="cofactor">
    <cofactor evidence="1">
        <name>Mg(2+)</name>
        <dbReference type="ChEBI" id="CHEBI:18420"/>
    </cofactor>
</comment>
<dbReference type="GO" id="GO:0008413">
    <property type="term" value="F:8-oxo-7,8-dihydroguanosine triphosphate pyrophosphatase activity"/>
    <property type="evidence" value="ECO:0007669"/>
    <property type="project" value="TreeGrafter"/>
</dbReference>
<keyword evidence="3" id="KW-0479">Metal-binding</keyword>
<dbReference type="SUPFAM" id="SSF55811">
    <property type="entry name" value="Nudix"/>
    <property type="match status" value="1"/>
</dbReference>
<dbReference type="AlphaFoldDB" id="A0A7S2HTF6"/>
<dbReference type="InterPro" id="IPR015797">
    <property type="entry name" value="NUDIX_hydrolase-like_dom_sf"/>
</dbReference>
<dbReference type="PANTHER" id="PTHR43758:SF2">
    <property type="entry name" value="OXIDIZED PURINE NUCLEOSIDE TRIPHOSPHATE HYDROLASE"/>
    <property type="match status" value="1"/>
</dbReference>
<dbReference type="GO" id="GO:0042262">
    <property type="term" value="P:DNA protection"/>
    <property type="evidence" value="ECO:0007669"/>
    <property type="project" value="TreeGrafter"/>
</dbReference>
<protein>
    <recommendedName>
        <fullName evidence="7">Nudix hydrolase domain-containing protein</fullName>
    </recommendedName>
</protein>
<organism evidence="6">
    <name type="scientific">Helicotheca tamesis</name>
    <dbReference type="NCBI Taxonomy" id="374047"/>
    <lineage>
        <taxon>Eukaryota</taxon>
        <taxon>Sar</taxon>
        <taxon>Stramenopiles</taxon>
        <taxon>Ochrophyta</taxon>
        <taxon>Bacillariophyta</taxon>
        <taxon>Mediophyceae</taxon>
        <taxon>Lithodesmiophycidae</taxon>
        <taxon>Lithodesmiales</taxon>
        <taxon>Lithodesmiaceae</taxon>
        <taxon>Helicotheca</taxon>
    </lineage>
</organism>